<keyword evidence="3" id="KW-1185">Reference proteome</keyword>
<name>G7UQL0_PSEUP</name>
<dbReference type="RefSeq" id="WP_014161186.1">
    <property type="nucleotide sequence ID" value="NC_016147.2"/>
</dbReference>
<keyword evidence="1" id="KW-1133">Transmembrane helix</keyword>
<evidence type="ECO:0000256" key="1">
    <source>
        <dbReference type="SAM" id="Phobius"/>
    </source>
</evidence>
<evidence type="ECO:0000313" key="2">
    <source>
        <dbReference type="EMBL" id="AER57013.1"/>
    </source>
</evidence>
<keyword evidence="1" id="KW-0812">Transmembrane</keyword>
<feature type="transmembrane region" description="Helical" evidence="1">
    <location>
        <begin position="115"/>
        <end position="138"/>
    </location>
</feature>
<dbReference type="AlphaFoldDB" id="G7UQL0"/>
<gene>
    <name evidence="2" type="ordered locus">DSC_11845</name>
</gene>
<protein>
    <submittedName>
        <fullName evidence="2">Uncharacterized protein</fullName>
    </submittedName>
</protein>
<dbReference type="OrthoDB" id="9957367at2"/>
<dbReference type="KEGG" id="psd:DSC_11845"/>
<evidence type="ECO:0000313" key="3">
    <source>
        <dbReference type="Proteomes" id="UP000005870"/>
    </source>
</evidence>
<organism evidence="2 3">
    <name type="scientific">Pseudoxanthomonas spadix (strain BD-a59)</name>
    <dbReference type="NCBI Taxonomy" id="1045855"/>
    <lineage>
        <taxon>Bacteria</taxon>
        <taxon>Pseudomonadati</taxon>
        <taxon>Pseudomonadota</taxon>
        <taxon>Gammaproteobacteria</taxon>
        <taxon>Lysobacterales</taxon>
        <taxon>Lysobacteraceae</taxon>
        <taxon>Pseudoxanthomonas</taxon>
    </lineage>
</organism>
<sequence>MKKLRNKRHQSALTGPIPLPTSAIERSLLLLRACEGERGVAYLLGTVGVFAPTTVALFLIDRHAYLEMGWSQTLLVVGAVGSMATALLMCGIVVQDLAERRQPIPSDERQRLMRSTLVLGPVLAMFAQFAGLTIALTYRMAFPSYAYTVLLIAAGIAITQGAGAFCTCLHQRVITMIRRRVRTRGGLLTRKAMESN</sequence>
<feature type="transmembrane region" description="Helical" evidence="1">
    <location>
        <begin position="72"/>
        <end position="94"/>
    </location>
</feature>
<feature type="transmembrane region" description="Helical" evidence="1">
    <location>
        <begin position="144"/>
        <end position="170"/>
    </location>
</feature>
<feature type="transmembrane region" description="Helical" evidence="1">
    <location>
        <begin position="40"/>
        <end position="60"/>
    </location>
</feature>
<proteinExistence type="predicted"/>
<accession>G7UQL0</accession>
<dbReference type="Proteomes" id="UP000005870">
    <property type="component" value="Chromosome"/>
</dbReference>
<dbReference type="STRING" id="1045855.DSC_11845"/>
<dbReference type="HOGENOM" id="CLU_1502914_0_0_6"/>
<reference evidence="2 3" key="1">
    <citation type="journal article" date="2012" name="J. Bacteriol.">
        <title>Complete Genome Sequence of the BTEX-Degrading Bacterium Pseudoxanthomonas spadix BD-a59.</title>
        <authorList>
            <person name="Lee S.H."/>
            <person name="Jin H.M."/>
            <person name="Lee H.J."/>
            <person name="Kim J.M."/>
            <person name="Jeon C.O."/>
        </authorList>
    </citation>
    <scope>NUCLEOTIDE SEQUENCE [LARGE SCALE GENOMIC DNA]</scope>
    <source>
        <strain evidence="2 3">BD-a59</strain>
    </source>
</reference>
<dbReference type="EMBL" id="CP003093">
    <property type="protein sequence ID" value="AER57013.1"/>
    <property type="molecule type" value="Genomic_DNA"/>
</dbReference>
<keyword evidence="1" id="KW-0472">Membrane</keyword>